<evidence type="ECO:0000256" key="4">
    <source>
        <dbReference type="ARBA" id="ARBA00011738"/>
    </source>
</evidence>
<comment type="cofactor">
    <cofactor evidence="12">
        <name>Mg(2+)</name>
        <dbReference type="ChEBI" id="CHEBI:18420"/>
    </cofactor>
</comment>
<dbReference type="FunFam" id="3.30.1240.20:FF:000001">
    <property type="entry name" value="Phosphomannomutase"/>
    <property type="match status" value="1"/>
</dbReference>
<sequence>MAASVPDTSTICLFDVDGTLTPSRQRIHQDVEDFLQELRKKVLVGLVGGSDFVKIAEQMGNPPDLLERFDYIFAENGLVAYKGSTQIGQEDLKKYVGDELLQRLINFALGYMSKLVLPCKRGTFVEFRSSMINLCPVGRSCSQEEREEFGRFDQEHKVREKFVEALRAEFPDAGLKFAIGGQISIDVFPIGWDKRFCLPFLEKNGIKTIHFFGDKTAKGGNDHEIFEDHRTIGHTVINPQDTVRQLKKLYFS</sequence>
<evidence type="ECO:0000256" key="1">
    <source>
        <dbReference type="ARBA" id="ARBA00004496"/>
    </source>
</evidence>
<evidence type="ECO:0000256" key="3">
    <source>
        <dbReference type="ARBA" id="ARBA00009736"/>
    </source>
</evidence>
<feature type="binding site" evidence="12">
    <location>
        <position position="226"/>
    </location>
    <ligand>
        <name>Mg(2+)</name>
        <dbReference type="ChEBI" id="CHEBI:18420"/>
        <label>1</label>
    </ligand>
</feature>
<dbReference type="EC" id="5.4.2.8" evidence="5 13"/>
<evidence type="ECO:0000256" key="6">
    <source>
        <dbReference type="ARBA" id="ARBA00022490"/>
    </source>
</evidence>
<feature type="binding site" evidence="11">
    <location>
        <position position="24"/>
    </location>
    <ligand>
        <name>alpha-D-mannose 1-phosphate</name>
        <dbReference type="ChEBI" id="CHEBI:58409"/>
    </ligand>
</feature>
<evidence type="ECO:0000256" key="5">
    <source>
        <dbReference type="ARBA" id="ARBA00012730"/>
    </source>
</evidence>
<feature type="binding site" evidence="12">
    <location>
        <position position="15"/>
    </location>
    <ligand>
        <name>Mg(2+)</name>
        <dbReference type="ChEBI" id="CHEBI:18420"/>
        <label>1</label>
    </ligand>
</feature>
<name>A0AAV3YTZ7_9GAST</name>
<keyword evidence="7 12" id="KW-0479">Metal-binding</keyword>
<evidence type="ECO:0000256" key="2">
    <source>
        <dbReference type="ARBA" id="ARBA00004699"/>
    </source>
</evidence>
<dbReference type="PANTHER" id="PTHR10466:SF0">
    <property type="entry name" value="PHOSPHOMANNOMUTASE"/>
    <property type="match status" value="1"/>
</dbReference>
<comment type="subunit">
    <text evidence="4 13">Homodimer.</text>
</comment>
<dbReference type="InterPro" id="IPR036412">
    <property type="entry name" value="HAD-like_sf"/>
</dbReference>
<dbReference type="PANTHER" id="PTHR10466">
    <property type="entry name" value="PHOSPHOMANNOMUTASE"/>
    <property type="match status" value="1"/>
</dbReference>
<comment type="pathway">
    <text evidence="2 13">Nucleotide-sugar biosynthesis; GDP-alpha-D-mannose biosynthesis; alpha-D-mannose 1-phosphate from D-fructose 6-phosphate: step 2/2.</text>
</comment>
<dbReference type="InterPro" id="IPR005002">
    <property type="entry name" value="PMM"/>
</dbReference>
<evidence type="ECO:0000313" key="14">
    <source>
        <dbReference type="EMBL" id="GFN86279.1"/>
    </source>
</evidence>
<dbReference type="Gene3D" id="3.40.50.1000">
    <property type="entry name" value="HAD superfamily/HAD-like"/>
    <property type="match status" value="1"/>
</dbReference>
<comment type="caution">
    <text evidence="14">The sequence shown here is derived from an EMBL/GenBank/DDBJ whole genome shotgun (WGS) entry which is preliminary data.</text>
</comment>
<dbReference type="SFLD" id="SFLDF00445">
    <property type="entry name" value="alpha-phosphomannomutase"/>
    <property type="match status" value="1"/>
</dbReference>
<comment type="function">
    <text evidence="13">Involved in the synthesis of the GDP-mannose and dolichol-phosphate-mannose required for a number of critical mannosyl transfer reactions.</text>
</comment>
<feature type="binding site" evidence="12">
    <location>
        <position position="231"/>
    </location>
    <ligand>
        <name>Mg(2+)</name>
        <dbReference type="ChEBI" id="CHEBI:18420"/>
        <label>1</label>
    </ligand>
</feature>
<evidence type="ECO:0000256" key="8">
    <source>
        <dbReference type="ARBA" id="ARBA00022842"/>
    </source>
</evidence>
<dbReference type="InterPro" id="IPR006379">
    <property type="entry name" value="HAD-SF_hydro_IIB"/>
</dbReference>
<comment type="similarity">
    <text evidence="3 13">Belongs to the eukaryotic PMM family.</text>
</comment>
<dbReference type="SFLD" id="SFLDG01140">
    <property type="entry name" value="C2.B:_Phosphomannomutase_and_P"/>
    <property type="match status" value="1"/>
</dbReference>
<evidence type="ECO:0000313" key="15">
    <source>
        <dbReference type="Proteomes" id="UP000735302"/>
    </source>
</evidence>
<dbReference type="EMBL" id="BLXT01001503">
    <property type="protein sequence ID" value="GFN86279.1"/>
    <property type="molecule type" value="Genomic_DNA"/>
</dbReference>
<dbReference type="GO" id="GO:0046872">
    <property type="term" value="F:metal ion binding"/>
    <property type="evidence" value="ECO:0007669"/>
    <property type="project" value="UniProtKB-KW"/>
</dbReference>
<dbReference type="Gene3D" id="3.30.1240.20">
    <property type="match status" value="1"/>
</dbReference>
<reference evidence="14 15" key="1">
    <citation type="journal article" date="2021" name="Elife">
        <title>Chloroplast acquisition without the gene transfer in kleptoplastic sea slugs, Plakobranchus ocellatus.</title>
        <authorList>
            <person name="Maeda T."/>
            <person name="Takahashi S."/>
            <person name="Yoshida T."/>
            <person name="Shimamura S."/>
            <person name="Takaki Y."/>
            <person name="Nagai Y."/>
            <person name="Toyoda A."/>
            <person name="Suzuki Y."/>
            <person name="Arimoto A."/>
            <person name="Ishii H."/>
            <person name="Satoh N."/>
            <person name="Nishiyama T."/>
            <person name="Hasebe M."/>
            <person name="Maruyama T."/>
            <person name="Minagawa J."/>
            <person name="Obokata J."/>
            <person name="Shigenobu S."/>
        </authorList>
    </citation>
    <scope>NUCLEOTIDE SEQUENCE [LARGE SCALE GENOMIC DNA]</scope>
</reference>
<dbReference type="GO" id="GO:0006487">
    <property type="term" value="P:protein N-linked glycosylation"/>
    <property type="evidence" value="ECO:0007669"/>
    <property type="project" value="TreeGrafter"/>
</dbReference>
<dbReference type="InterPro" id="IPR043169">
    <property type="entry name" value="PMM_cap"/>
</dbReference>
<feature type="active site" description="Nucleophile" evidence="10">
    <location>
        <position position="15"/>
    </location>
</feature>
<dbReference type="SFLD" id="SFLDG01143">
    <property type="entry name" value="C2.B.3:_Phosphomannomutase_Lik"/>
    <property type="match status" value="1"/>
</dbReference>
<feature type="binding site" evidence="11">
    <location>
        <position position="184"/>
    </location>
    <ligand>
        <name>alpha-D-mannose 1-phosphate</name>
        <dbReference type="ChEBI" id="CHEBI:58409"/>
    </ligand>
</feature>
<evidence type="ECO:0000256" key="12">
    <source>
        <dbReference type="PIRSR" id="PIRSR605002-3"/>
    </source>
</evidence>
<feature type="active site" description="Proton donor/acceptor" evidence="10">
    <location>
        <position position="17"/>
    </location>
</feature>
<keyword evidence="8 12" id="KW-0460">Magnesium</keyword>
<evidence type="ECO:0000256" key="7">
    <source>
        <dbReference type="ARBA" id="ARBA00022723"/>
    </source>
</evidence>
<evidence type="ECO:0000256" key="9">
    <source>
        <dbReference type="ARBA" id="ARBA00023235"/>
    </source>
</evidence>
<feature type="binding site" evidence="11">
    <location>
        <position position="186"/>
    </location>
    <ligand>
        <name>alpha-D-mannose 1-phosphate</name>
        <dbReference type="ChEBI" id="CHEBI:58409"/>
    </ligand>
</feature>
<dbReference type="GO" id="GO:0004615">
    <property type="term" value="F:phosphomannomutase activity"/>
    <property type="evidence" value="ECO:0007669"/>
    <property type="project" value="UniProtKB-EC"/>
</dbReference>
<dbReference type="GO" id="GO:0006013">
    <property type="term" value="P:mannose metabolic process"/>
    <property type="evidence" value="ECO:0007669"/>
    <property type="project" value="TreeGrafter"/>
</dbReference>
<organism evidence="14 15">
    <name type="scientific">Plakobranchus ocellatus</name>
    <dbReference type="NCBI Taxonomy" id="259542"/>
    <lineage>
        <taxon>Eukaryota</taxon>
        <taxon>Metazoa</taxon>
        <taxon>Spiralia</taxon>
        <taxon>Lophotrochozoa</taxon>
        <taxon>Mollusca</taxon>
        <taxon>Gastropoda</taxon>
        <taxon>Heterobranchia</taxon>
        <taxon>Euthyneura</taxon>
        <taxon>Panpulmonata</taxon>
        <taxon>Sacoglossa</taxon>
        <taxon>Placobranchoidea</taxon>
        <taxon>Plakobranchidae</taxon>
        <taxon>Plakobranchus</taxon>
    </lineage>
</organism>
<keyword evidence="9 13" id="KW-0413">Isomerase</keyword>
<dbReference type="GO" id="GO:0009298">
    <property type="term" value="P:GDP-mannose biosynthetic process"/>
    <property type="evidence" value="ECO:0007669"/>
    <property type="project" value="InterPro"/>
</dbReference>
<dbReference type="InterPro" id="IPR023214">
    <property type="entry name" value="HAD_sf"/>
</dbReference>
<dbReference type="Pfam" id="PF03332">
    <property type="entry name" value="PMM"/>
    <property type="match status" value="1"/>
</dbReference>
<feature type="binding site" evidence="12">
    <location>
        <position position="17"/>
    </location>
    <ligand>
        <name>Mg(2+)</name>
        <dbReference type="ChEBI" id="CHEBI:18420"/>
        <label>1</label>
    </ligand>
</feature>
<keyword evidence="15" id="KW-1185">Reference proteome</keyword>
<evidence type="ECO:0000256" key="10">
    <source>
        <dbReference type="PIRSR" id="PIRSR605002-1"/>
    </source>
</evidence>
<keyword evidence="6 13" id="KW-0963">Cytoplasm</keyword>
<feature type="binding site" evidence="11">
    <location>
        <position position="146"/>
    </location>
    <ligand>
        <name>alpha-D-mannose 1-phosphate</name>
        <dbReference type="ChEBI" id="CHEBI:58409"/>
    </ligand>
</feature>
<dbReference type="AlphaFoldDB" id="A0AAV3YTZ7"/>
<dbReference type="CDD" id="cd02585">
    <property type="entry name" value="HAD_PMM"/>
    <property type="match status" value="1"/>
</dbReference>
<dbReference type="Proteomes" id="UP000735302">
    <property type="component" value="Unassembled WGS sequence"/>
</dbReference>
<feature type="binding site" evidence="11">
    <location>
        <position position="139"/>
    </location>
    <ligand>
        <name>alpha-D-mannose 1-phosphate</name>
        <dbReference type="ChEBI" id="CHEBI:58409"/>
    </ligand>
</feature>
<accession>A0AAV3YTZ7</accession>
<feature type="binding site" evidence="12">
    <location>
        <position position="214"/>
    </location>
    <ligand>
        <name>Mg(2+)</name>
        <dbReference type="ChEBI" id="CHEBI:18420"/>
        <label>1</label>
    </ligand>
</feature>
<dbReference type="SFLD" id="SFLDS00003">
    <property type="entry name" value="Haloacid_Dehalogenase"/>
    <property type="match status" value="1"/>
</dbReference>
<comment type="catalytic activity">
    <reaction evidence="13">
        <text>alpha-D-mannose 1-phosphate = D-mannose 6-phosphate</text>
        <dbReference type="Rhea" id="RHEA:11140"/>
        <dbReference type="ChEBI" id="CHEBI:58409"/>
        <dbReference type="ChEBI" id="CHEBI:58735"/>
        <dbReference type="EC" id="5.4.2.8"/>
    </reaction>
</comment>
<feature type="binding site" evidence="12">
    <location>
        <position position="228"/>
    </location>
    <ligand>
        <name>Mg(2+)</name>
        <dbReference type="ChEBI" id="CHEBI:18420"/>
        <label>1</label>
    </ligand>
</feature>
<protein>
    <recommendedName>
        <fullName evidence="5 13">Phosphomannomutase</fullName>
        <ecNumber evidence="5 13">5.4.2.8</ecNumber>
    </recommendedName>
</protein>
<evidence type="ECO:0000256" key="11">
    <source>
        <dbReference type="PIRSR" id="PIRSR605002-2"/>
    </source>
</evidence>
<gene>
    <name evidence="14" type="ORF">PoB_001278500</name>
</gene>
<feature type="binding site" evidence="11">
    <location>
        <position position="128"/>
    </location>
    <ligand>
        <name>alpha-D-mannose 1-phosphate</name>
        <dbReference type="ChEBI" id="CHEBI:58409"/>
    </ligand>
</feature>
<dbReference type="SUPFAM" id="SSF56784">
    <property type="entry name" value="HAD-like"/>
    <property type="match status" value="1"/>
</dbReference>
<comment type="subcellular location">
    <subcellularLocation>
        <location evidence="1 13">Cytoplasm</location>
    </subcellularLocation>
</comment>
<dbReference type="GO" id="GO:0005829">
    <property type="term" value="C:cytosol"/>
    <property type="evidence" value="ECO:0007669"/>
    <property type="project" value="TreeGrafter"/>
</dbReference>
<proteinExistence type="inferred from homology"/>
<evidence type="ECO:0000256" key="13">
    <source>
        <dbReference type="RuleBase" id="RU361118"/>
    </source>
</evidence>
<dbReference type="NCBIfam" id="TIGR01484">
    <property type="entry name" value="HAD-SF-IIB"/>
    <property type="match status" value="1"/>
</dbReference>